<dbReference type="RefSeq" id="WP_171241559.1">
    <property type="nucleotide sequence ID" value="NZ_JABEPQ010000001.1"/>
</dbReference>
<organism evidence="1 2">
    <name type="scientific">Knoellia koreensis</name>
    <dbReference type="NCBI Taxonomy" id="2730921"/>
    <lineage>
        <taxon>Bacteria</taxon>
        <taxon>Bacillati</taxon>
        <taxon>Actinomycetota</taxon>
        <taxon>Actinomycetes</taxon>
        <taxon>Micrococcales</taxon>
        <taxon>Intrasporangiaceae</taxon>
        <taxon>Knoellia</taxon>
    </lineage>
</organism>
<name>A0A849HDW4_9MICO</name>
<reference evidence="1 2" key="1">
    <citation type="submission" date="2020-04" db="EMBL/GenBank/DDBJ databases">
        <title>Knoellia sp. isolate from air conditioner.</title>
        <authorList>
            <person name="Chea S."/>
            <person name="Kim D.-U."/>
        </authorList>
    </citation>
    <scope>NUCLEOTIDE SEQUENCE [LARGE SCALE GENOMIC DNA]</scope>
    <source>
        <strain evidence="1 2">DB2414S</strain>
    </source>
</reference>
<sequence>MSGPAVAGLEGRVGFAITVPDSWFEIDVNPATRDDSIRVLVEDRVRGNQPMWDARQGIIRLLRQQARTAWEAGATYCASFVQPTDEGPITGSVVVSLVRGPVGATAEGDPAGFMLEQLKVVPKTEELEPWSSATMVQIPDVGPCARSYGVEDVELDGGAGYVRTVFMQTMVPVPGVNKVFLVSCSSPVVPLASELHDLFDAVSGTFRVVPLGEGGVSA</sequence>
<keyword evidence="2" id="KW-1185">Reference proteome</keyword>
<evidence type="ECO:0000313" key="1">
    <source>
        <dbReference type="EMBL" id="NNM44401.1"/>
    </source>
</evidence>
<comment type="caution">
    <text evidence="1">The sequence shown here is derived from an EMBL/GenBank/DDBJ whole genome shotgun (WGS) entry which is preliminary data.</text>
</comment>
<dbReference type="EMBL" id="JABEPQ010000001">
    <property type="protein sequence ID" value="NNM44401.1"/>
    <property type="molecule type" value="Genomic_DNA"/>
</dbReference>
<gene>
    <name evidence="1" type="ORF">HJG52_00060</name>
</gene>
<dbReference type="Proteomes" id="UP000588586">
    <property type="component" value="Unassembled WGS sequence"/>
</dbReference>
<dbReference type="AlphaFoldDB" id="A0A849HDW4"/>
<accession>A0A849HDW4</accession>
<protein>
    <submittedName>
        <fullName evidence="1">Uncharacterized protein</fullName>
    </submittedName>
</protein>
<evidence type="ECO:0000313" key="2">
    <source>
        <dbReference type="Proteomes" id="UP000588586"/>
    </source>
</evidence>
<proteinExistence type="predicted"/>